<name>A0A0J9EM64_9FIRM</name>
<keyword evidence="4" id="KW-0472">Membrane</keyword>
<organism evidence="6 7">
    <name type="scientific">[Clostridium] citroniae WAL-19142</name>
    <dbReference type="NCBI Taxonomy" id="742734"/>
    <lineage>
        <taxon>Bacteria</taxon>
        <taxon>Bacillati</taxon>
        <taxon>Bacillota</taxon>
        <taxon>Clostridia</taxon>
        <taxon>Lachnospirales</taxon>
        <taxon>Lachnospiraceae</taxon>
        <taxon>Enterocloster</taxon>
    </lineage>
</organism>
<dbReference type="RefSeq" id="WP_048930656.1">
    <property type="nucleotide sequence ID" value="NZ_KQ235881.1"/>
</dbReference>
<evidence type="ECO:0000256" key="3">
    <source>
        <dbReference type="ARBA" id="ARBA00023163"/>
    </source>
</evidence>
<sequence length="489" mass="56303">MEKKRTLYEYLYQCLREQILTGYLGYGDTLPSLNQLCDIYHVGIRTAKDVLKDLKDEGLIRTEERRPSVVIYRPCTGALNEAAIQTVMEKKTSILQVYETMTLLMPCLFSFSAQVCGAETLEHCFQQLKKSSRKSLRIRWKASSVALHSLLDASDNLLFRDIFTSLEICARVPFFLDCTQSEFFASAYKDYKDPMWMMDAVNRKHPREIHRCFTGMYRSITSAVRQYLDDLSSHMTVPIMDDPDYYTWSAEQGRDHYYMQITRDLIDKIGTGYYKDRSFLPPEAALAEEYQVSVSTIRKALAVLNKTGFCQTYNVRGTQVTLFNDDATLQCMKNKVFKKDTLLYLSGLQFMAIAVYPAAVLAFDFIDSASIERLKQDMKKNNVIPLDLLVQCIIDHLPLQPYKVILTEVKEMLHWGYYYSFYSEGLNAADALYQKSMKAFRCLAFGEKERFADQLSQCYCHMLEFVRNFLTGCGLPEAAVLATPHPGTY</sequence>
<feature type="domain" description="HTH gntR-type" evidence="5">
    <location>
        <begin position="255"/>
        <end position="323"/>
    </location>
</feature>
<dbReference type="PATRIC" id="fig|742734.4.peg.4545"/>
<dbReference type="EMBL" id="ADLK01000029">
    <property type="protein sequence ID" value="KMW16740.1"/>
    <property type="molecule type" value="Genomic_DNA"/>
</dbReference>
<dbReference type="Proteomes" id="UP000037392">
    <property type="component" value="Unassembled WGS sequence"/>
</dbReference>
<feature type="domain" description="HTH gntR-type" evidence="5">
    <location>
        <begin position="5"/>
        <end position="73"/>
    </location>
</feature>
<dbReference type="InterPro" id="IPR050679">
    <property type="entry name" value="Bact_HTH_transcr_reg"/>
</dbReference>
<keyword evidence="3" id="KW-0804">Transcription</keyword>
<keyword evidence="4" id="KW-0812">Transmembrane</keyword>
<dbReference type="CDD" id="cd07377">
    <property type="entry name" value="WHTH_GntR"/>
    <property type="match status" value="2"/>
</dbReference>
<dbReference type="InterPro" id="IPR000524">
    <property type="entry name" value="Tscrpt_reg_HTH_GntR"/>
</dbReference>
<evidence type="ECO:0000256" key="2">
    <source>
        <dbReference type="ARBA" id="ARBA00023125"/>
    </source>
</evidence>
<dbReference type="PANTHER" id="PTHR44846">
    <property type="entry name" value="MANNOSYL-D-GLYCERATE TRANSPORT/METABOLISM SYSTEM REPRESSOR MNGR-RELATED"/>
    <property type="match status" value="1"/>
</dbReference>
<reference evidence="6 7" key="1">
    <citation type="submission" date="2011-04" db="EMBL/GenBank/DDBJ databases">
        <title>The Genome Sequence of Clostridium citroniae WAL-19142.</title>
        <authorList>
            <consortium name="The Broad Institute Genome Sequencing Platform"/>
            <person name="Earl A."/>
            <person name="Ward D."/>
            <person name="Feldgarden M."/>
            <person name="Gevers D."/>
            <person name="Warren Y.A."/>
            <person name="Tyrrell K.L."/>
            <person name="Citron D.M."/>
            <person name="Goldstein E.J."/>
            <person name="Daigneault M."/>
            <person name="Allen-Vercoe E."/>
            <person name="Young S.K."/>
            <person name="Zeng Q."/>
            <person name="Gargeya S."/>
            <person name="Fitzgerald M."/>
            <person name="Haas B."/>
            <person name="Abouelleil A."/>
            <person name="Alvarado L."/>
            <person name="Arachchi H.M."/>
            <person name="Berlin A."/>
            <person name="Brown A."/>
            <person name="Chapman S.B."/>
            <person name="Chen Z."/>
            <person name="Dunbar C."/>
            <person name="Freedman E."/>
            <person name="Gearin G."/>
            <person name="Gellesch M."/>
            <person name="Goldberg J."/>
            <person name="Griggs A."/>
            <person name="Gujja S."/>
            <person name="Heilman E.R."/>
            <person name="Heiman D."/>
            <person name="Howarth C."/>
            <person name="Larson L."/>
            <person name="Lui A."/>
            <person name="MacDonald P.J."/>
            <person name="Mehta T."/>
            <person name="Montmayeur A."/>
            <person name="Murphy C."/>
            <person name="Neiman D."/>
            <person name="Pearson M."/>
            <person name="Priest M."/>
            <person name="Roberts A."/>
            <person name="Saif S."/>
            <person name="Shea T."/>
            <person name="Shenoy N."/>
            <person name="Sisk P."/>
            <person name="Stolte C."/>
            <person name="Sykes S."/>
            <person name="White J."/>
            <person name="Yandava C."/>
            <person name="Wortman J."/>
            <person name="Nusbaum C."/>
            <person name="Birren B."/>
        </authorList>
    </citation>
    <scope>NUCLEOTIDE SEQUENCE [LARGE SCALE GENOMIC DNA]</scope>
    <source>
        <strain evidence="6 7">WAL-19142</strain>
    </source>
</reference>
<evidence type="ECO:0000256" key="1">
    <source>
        <dbReference type="ARBA" id="ARBA00023015"/>
    </source>
</evidence>
<keyword evidence="2" id="KW-0238">DNA-binding</keyword>
<dbReference type="SUPFAM" id="SSF46785">
    <property type="entry name" value="Winged helix' DNA-binding domain"/>
    <property type="match status" value="2"/>
</dbReference>
<dbReference type="Gene3D" id="1.10.10.10">
    <property type="entry name" value="Winged helix-like DNA-binding domain superfamily/Winged helix DNA-binding domain"/>
    <property type="match status" value="2"/>
</dbReference>
<dbReference type="GeneID" id="93161394"/>
<dbReference type="GO" id="GO:0003700">
    <property type="term" value="F:DNA-binding transcription factor activity"/>
    <property type="evidence" value="ECO:0007669"/>
    <property type="project" value="InterPro"/>
</dbReference>
<evidence type="ECO:0000313" key="7">
    <source>
        <dbReference type="Proteomes" id="UP000037392"/>
    </source>
</evidence>
<dbReference type="PANTHER" id="PTHR44846:SF1">
    <property type="entry name" value="MANNOSYL-D-GLYCERATE TRANSPORT_METABOLISM SYSTEM REPRESSOR MNGR-RELATED"/>
    <property type="match status" value="1"/>
</dbReference>
<evidence type="ECO:0000256" key="4">
    <source>
        <dbReference type="SAM" id="Phobius"/>
    </source>
</evidence>
<dbReference type="InterPro" id="IPR036388">
    <property type="entry name" value="WH-like_DNA-bd_sf"/>
</dbReference>
<evidence type="ECO:0000313" key="6">
    <source>
        <dbReference type="EMBL" id="KMW16740.1"/>
    </source>
</evidence>
<comment type="caution">
    <text evidence="6">The sequence shown here is derived from an EMBL/GenBank/DDBJ whole genome shotgun (WGS) entry which is preliminary data.</text>
</comment>
<dbReference type="OrthoDB" id="1972820at2"/>
<dbReference type="SMART" id="SM00345">
    <property type="entry name" value="HTH_GNTR"/>
    <property type="match status" value="2"/>
</dbReference>
<dbReference type="Pfam" id="PF00392">
    <property type="entry name" value="GntR"/>
    <property type="match status" value="2"/>
</dbReference>
<gene>
    <name evidence="6" type="ORF">HMPREF9470_04240</name>
</gene>
<dbReference type="GO" id="GO:0045892">
    <property type="term" value="P:negative regulation of DNA-templated transcription"/>
    <property type="evidence" value="ECO:0007669"/>
    <property type="project" value="TreeGrafter"/>
</dbReference>
<proteinExistence type="predicted"/>
<accession>A0A0J9EM64</accession>
<protein>
    <recommendedName>
        <fullName evidence="5">HTH gntR-type domain-containing protein</fullName>
    </recommendedName>
</protein>
<keyword evidence="1" id="KW-0805">Transcription regulation</keyword>
<feature type="transmembrane region" description="Helical" evidence="4">
    <location>
        <begin position="342"/>
        <end position="363"/>
    </location>
</feature>
<evidence type="ECO:0000259" key="5">
    <source>
        <dbReference type="PROSITE" id="PS50949"/>
    </source>
</evidence>
<dbReference type="InterPro" id="IPR036390">
    <property type="entry name" value="WH_DNA-bd_sf"/>
</dbReference>
<dbReference type="PROSITE" id="PS50949">
    <property type="entry name" value="HTH_GNTR"/>
    <property type="match status" value="2"/>
</dbReference>
<keyword evidence="4" id="KW-1133">Transmembrane helix</keyword>
<dbReference type="GO" id="GO:0003677">
    <property type="term" value="F:DNA binding"/>
    <property type="evidence" value="ECO:0007669"/>
    <property type="project" value="UniProtKB-KW"/>
</dbReference>
<dbReference type="AlphaFoldDB" id="A0A0J9EM64"/>